<evidence type="ECO:0000256" key="4">
    <source>
        <dbReference type="ARBA" id="ARBA00023136"/>
    </source>
</evidence>
<evidence type="ECO:0000313" key="8">
    <source>
        <dbReference type="Proteomes" id="UP000246569"/>
    </source>
</evidence>
<dbReference type="InterPro" id="IPR004843">
    <property type="entry name" value="Calcineurin-like_PHP"/>
</dbReference>
<evidence type="ECO:0000256" key="2">
    <source>
        <dbReference type="ARBA" id="ARBA00022519"/>
    </source>
</evidence>
<dbReference type="CDD" id="cd07398">
    <property type="entry name" value="MPP_YbbF-LpxH"/>
    <property type="match status" value="1"/>
</dbReference>
<feature type="domain" description="Calcineurin-like phosphoesterase" evidence="6">
    <location>
        <begin position="9"/>
        <end position="206"/>
    </location>
</feature>
<dbReference type="PANTHER" id="PTHR34990">
    <property type="entry name" value="UDP-2,3-DIACYLGLUCOSAMINE HYDROLASE-RELATED"/>
    <property type="match status" value="1"/>
</dbReference>
<evidence type="ECO:0000256" key="1">
    <source>
        <dbReference type="ARBA" id="ARBA00022475"/>
    </source>
</evidence>
<reference evidence="7 8" key="1">
    <citation type="submission" date="2018-05" db="EMBL/GenBank/DDBJ databases">
        <title>Genomic Encyclopedia of Type Strains, Phase IV (KMG-IV): sequencing the most valuable type-strain genomes for metagenomic binning, comparative biology and taxonomic classification.</title>
        <authorList>
            <person name="Goeker M."/>
        </authorList>
    </citation>
    <scope>NUCLEOTIDE SEQUENCE [LARGE SCALE GENOMIC DNA]</scope>
    <source>
        <strain evidence="7 8">DSM 23606</strain>
    </source>
</reference>
<keyword evidence="8" id="KW-1185">Reference proteome</keyword>
<gene>
    <name evidence="7" type="ORF">C7443_102152</name>
</gene>
<comment type="caution">
    <text evidence="7">The sequence shown here is derived from an EMBL/GenBank/DDBJ whole genome shotgun (WGS) entry which is preliminary data.</text>
</comment>
<proteinExistence type="predicted"/>
<keyword evidence="1" id="KW-1003">Cell membrane</keyword>
<dbReference type="Proteomes" id="UP000246569">
    <property type="component" value="Unassembled WGS sequence"/>
</dbReference>
<dbReference type="GO" id="GO:0008758">
    <property type="term" value="F:UDP-2,3-diacylglucosamine hydrolase activity"/>
    <property type="evidence" value="ECO:0007669"/>
    <property type="project" value="TreeGrafter"/>
</dbReference>
<dbReference type="GO" id="GO:0009245">
    <property type="term" value="P:lipid A biosynthetic process"/>
    <property type="evidence" value="ECO:0007669"/>
    <property type="project" value="TreeGrafter"/>
</dbReference>
<dbReference type="Gene3D" id="3.60.21.10">
    <property type="match status" value="1"/>
</dbReference>
<keyword evidence="2" id="KW-0997">Cell inner membrane</keyword>
<dbReference type="OrthoDB" id="9802481at2"/>
<dbReference type="GO" id="GO:0016020">
    <property type="term" value="C:membrane"/>
    <property type="evidence" value="ECO:0007669"/>
    <property type="project" value="GOC"/>
</dbReference>
<dbReference type="GO" id="GO:0046872">
    <property type="term" value="F:metal ion binding"/>
    <property type="evidence" value="ECO:0007669"/>
    <property type="project" value="UniProtKB-KW"/>
</dbReference>
<dbReference type="PANTHER" id="PTHR34990:SF2">
    <property type="entry name" value="BLL8164 PROTEIN"/>
    <property type="match status" value="1"/>
</dbReference>
<keyword evidence="5" id="KW-0464">Manganese</keyword>
<protein>
    <submittedName>
        <fullName evidence="7">UDP-2,3-diacylglucosamine pyrophosphatase LpxH</fullName>
    </submittedName>
</protein>
<dbReference type="EMBL" id="QGTJ01000002">
    <property type="protein sequence ID" value="PWV64503.1"/>
    <property type="molecule type" value="Genomic_DNA"/>
</dbReference>
<evidence type="ECO:0000313" key="7">
    <source>
        <dbReference type="EMBL" id="PWV64503.1"/>
    </source>
</evidence>
<sequence length="297" mass="33245">MRERTFRSIWISDIHLGFKDCQAGFLLDFLQHCQCEQLYLVGDVIDFWDLGKRQRWPAAHSGVLQRLIGLAAEGTRVVYVPGNHDELVRAYAGQFFGGIEVCNETVHTTADGRRLLVMHGDGFDTQVRGGRWLELIGDGAYDLLLFLNRWFNRARRLAGLPYWSLATRLKTGIELAARAIDRFEQAAAQEARHRELDGIICGHIHKAEMREIDGTLYCNDGDWVESCTALVEHLDGRLEILHWADARQVTHREPGVVPEPLPLPAAACEAVEPVAGVPAWAMHTASARLGAFAPSRS</sequence>
<dbReference type="InterPro" id="IPR029052">
    <property type="entry name" value="Metallo-depent_PP-like"/>
</dbReference>
<name>A0A317MY17_9GAMM</name>
<accession>A0A317MY17</accession>
<keyword evidence="3" id="KW-0479">Metal-binding</keyword>
<keyword evidence="4" id="KW-0472">Membrane</keyword>
<dbReference type="Pfam" id="PF00149">
    <property type="entry name" value="Metallophos"/>
    <property type="match status" value="1"/>
</dbReference>
<dbReference type="SUPFAM" id="SSF56300">
    <property type="entry name" value="Metallo-dependent phosphatases"/>
    <property type="match status" value="1"/>
</dbReference>
<dbReference type="InterPro" id="IPR043461">
    <property type="entry name" value="LpxH-like"/>
</dbReference>
<evidence type="ECO:0000259" key="6">
    <source>
        <dbReference type="Pfam" id="PF00149"/>
    </source>
</evidence>
<evidence type="ECO:0000256" key="3">
    <source>
        <dbReference type="ARBA" id="ARBA00022723"/>
    </source>
</evidence>
<dbReference type="AlphaFoldDB" id="A0A317MY17"/>
<dbReference type="RefSeq" id="WP_110017162.1">
    <property type="nucleotide sequence ID" value="NZ_QGTJ01000002.1"/>
</dbReference>
<organism evidence="7 8">
    <name type="scientific">Plasticicumulans acidivorans</name>
    <dbReference type="NCBI Taxonomy" id="886464"/>
    <lineage>
        <taxon>Bacteria</taxon>
        <taxon>Pseudomonadati</taxon>
        <taxon>Pseudomonadota</taxon>
        <taxon>Gammaproteobacteria</taxon>
        <taxon>Candidatus Competibacteraceae</taxon>
        <taxon>Plasticicumulans</taxon>
    </lineage>
</organism>
<evidence type="ECO:0000256" key="5">
    <source>
        <dbReference type="ARBA" id="ARBA00023211"/>
    </source>
</evidence>